<protein>
    <submittedName>
        <fullName evidence="2">Uncharacterized protein</fullName>
    </submittedName>
</protein>
<feature type="signal peptide" evidence="1">
    <location>
        <begin position="1"/>
        <end position="21"/>
    </location>
</feature>
<proteinExistence type="predicted"/>
<organism evidence="2 3">
    <name type="scientific">Pseudomonas saudiphocaensis</name>
    <dbReference type="NCBI Taxonomy" id="1499686"/>
    <lineage>
        <taxon>Bacteria</taxon>
        <taxon>Pseudomonadati</taxon>
        <taxon>Pseudomonadota</taxon>
        <taxon>Gammaproteobacteria</taxon>
        <taxon>Pseudomonadales</taxon>
        <taxon>Pseudomonadaceae</taxon>
        <taxon>Pseudomonas</taxon>
    </lineage>
</organism>
<feature type="chain" id="PRO_5043118279" evidence="1">
    <location>
        <begin position="22"/>
        <end position="102"/>
    </location>
</feature>
<dbReference type="Proteomes" id="UP000053902">
    <property type="component" value="Unassembled WGS sequence"/>
</dbReference>
<evidence type="ECO:0000256" key="1">
    <source>
        <dbReference type="SAM" id="SignalP"/>
    </source>
</evidence>
<dbReference type="HOGENOM" id="CLU_160686_3_0_6"/>
<dbReference type="RefSeq" id="WP_037026456.1">
    <property type="nucleotide sequence ID" value="NZ_CCSF01000001.1"/>
</dbReference>
<evidence type="ECO:0000313" key="3">
    <source>
        <dbReference type="Proteomes" id="UP000053902"/>
    </source>
</evidence>
<dbReference type="EMBL" id="CCSF01000001">
    <property type="protein sequence ID" value="CDZ96095.1"/>
    <property type="molecule type" value="Genomic_DNA"/>
</dbReference>
<keyword evidence="3" id="KW-1185">Reference proteome</keyword>
<evidence type="ECO:0000313" key="2">
    <source>
        <dbReference type="EMBL" id="CDZ96095.1"/>
    </source>
</evidence>
<dbReference type="InterPro" id="IPR021268">
    <property type="entry name" value="DUF2845"/>
</dbReference>
<dbReference type="Pfam" id="PF11006">
    <property type="entry name" value="DUF2845"/>
    <property type="match status" value="1"/>
</dbReference>
<keyword evidence="1" id="KW-0732">Signal</keyword>
<dbReference type="PROSITE" id="PS51257">
    <property type="entry name" value="PROKAR_LIPOPROTEIN"/>
    <property type="match status" value="1"/>
</dbReference>
<dbReference type="STRING" id="1499686.BN1079_03449"/>
<dbReference type="eggNOG" id="ENOG5033EDZ">
    <property type="taxonomic scope" value="Bacteria"/>
</dbReference>
<dbReference type="AlphaFoldDB" id="A0A078LXV6"/>
<name>A0A078LXV6_9PSED</name>
<gene>
    <name evidence="2" type="ORF">BN1079_03449</name>
</gene>
<accession>A0A078LXV6</accession>
<reference evidence="2 3" key="1">
    <citation type="submission" date="2014-07" db="EMBL/GenBank/DDBJ databases">
        <authorList>
            <person name="Urmite Genomes Urmite Genomes"/>
        </authorList>
    </citation>
    <scope>NUCLEOTIDE SEQUENCE [LARGE SCALE GENOMIC DNA]</scope>
    <source>
        <strain evidence="2 3">20_BN</strain>
    </source>
</reference>
<sequence>MSKVPPLVALFLLSVACNAQASSTYRCGSALVSLDASTTEVRAKCGEPASAAPIGFKQIVDDYGFRQEVQVEEWTYGPKHGMYHFLRFEGNRLRRIDSERGR</sequence>
<dbReference type="OrthoDB" id="8906462at2"/>